<reference evidence="1" key="1">
    <citation type="submission" date="2019-08" db="EMBL/GenBank/DDBJ databases">
        <authorList>
            <person name="Kucharzyk K."/>
            <person name="Murdoch R.W."/>
            <person name="Higgins S."/>
            <person name="Loffler F."/>
        </authorList>
    </citation>
    <scope>NUCLEOTIDE SEQUENCE</scope>
</reference>
<protein>
    <submittedName>
        <fullName evidence="1">Uncharacterized protein</fullName>
    </submittedName>
</protein>
<sequence length="67" mass="7716">MYAISDRDRLVLGRKDRIGDDPVFCSAIDFEVFEVAAIKTQAQIFRHRALPCKVPPDLKFRLLVILQ</sequence>
<evidence type="ECO:0000313" key="1">
    <source>
        <dbReference type="EMBL" id="MPN18638.1"/>
    </source>
</evidence>
<name>A0A645FVU4_9ZZZZ</name>
<organism evidence="1">
    <name type="scientific">bioreactor metagenome</name>
    <dbReference type="NCBI Taxonomy" id="1076179"/>
    <lineage>
        <taxon>unclassified sequences</taxon>
        <taxon>metagenomes</taxon>
        <taxon>ecological metagenomes</taxon>
    </lineage>
</organism>
<proteinExistence type="predicted"/>
<accession>A0A645FVU4</accession>
<gene>
    <name evidence="1" type="ORF">SDC9_165999</name>
</gene>
<comment type="caution">
    <text evidence="1">The sequence shown here is derived from an EMBL/GenBank/DDBJ whole genome shotgun (WGS) entry which is preliminary data.</text>
</comment>
<dbReference type="EMBL" id="VSSQ01066012">
    <property type="protein sequence ID" value="MPN18638.1"/>
    <property type="molecule type" value="Genomic_DNA"/>
</dbReference>
<dbReference type="AlphaFoldDB" id="A0A645FVU4"/>